<evidence type="ECO:0000259" key="1">
    <source>
        <dbReference type="Pfam" id="PF11716"/>
    </source>
</evidence>
<name>A0A7W3JJ29_9MICO</name>
<evidence type="ECO:0000313" key="5">
    <source>
        <dbReference type="Proteomes" id="UP000522688"/>
    </source>
</evidence>
<sequence length="208" mass="22422">MHDFASSRSAFIGAATWFADTVAELDLTPPGWEAAALGVWSRRDLVGHTSRALLTVEDYLRLEPSSSTLETIDYYRVVRSGRADPDDVAERGRRAGVDLGPSLPEAVRSIVDRAADLIIRQPADALVSTPVGDWTLATYLPTRIFELVVHTLDLRRAAGLDGDIPAGPSRAALEVLGILVADSRPEEAPALLTTLTGRSVMTTIYSVL</sequence>
<dbReference type="AlphaFoldDB" id="A0A7W3JJ29"/>
<dbReference type="InterPro" id="IPR024344">
    <property type="entry name" value="MDMPI_metal-binding"/>
</dbReference>
<proteinExistence type="predicted"/>
<organism evidence="3 5">
    <name type="scientific">Frigoribacterium faeni</name>
    <dbReference type="NCBI Taxonomy" id="145483"/>
    <lineage>
        <taxon>Bacteria</taxon>
        <taxon>Bacillati</taxon>
        <taxon>Actinomycetota</taxon>
        <taxon>Actinomycetes</taxon>
        <taxon>Micrococcales</taxon>
        <taxon>Microbacteriaceae</taxon>
        <taxon>Frigoribacterium</taxon>
    </lineage>
</organism>
<evidence type="ECO:0000313" key="2">
    <source>
        <dbReference type="EMBL" id="GEK83336.1"/>
    </source>
</evidence>
<feature type="domain" description="Mycothiol-dependent maleylpyruvate isomerase metal-binding" evidence="1">
    <location>
        <begin position="18"/>
        <end position="155"/>
    </location>
</feature>
<dbReference type="Proteomes" id="UP000321154">
    <property type="component" value="Unassembled WGS sequence"/>
</dbReference>
<keyword evidence="4" id="KW-1185">Reference proteome</keyword>
<reference evidence="2 4" key="1">
    <citation type="submission" date="2019-07" db="EMBL/GenBank/DDBJ databases">
        <title>Whole genome shotgun sequence of Frigoribacterium faeni NBRC 103066.</title>
        <authorList>
            <person name="Hosoyama A."/>
            <person name="Uohara A."/>
            <person name="Ohji S."/>
            <person name="Ichikawa N."/>
        </authorList>
    </citation>
    <scope>NUCLEOTIDE SEQUENCE [LARGE SCALE GENOMIC DNA]</scope>
    <source>
        <strain evidence="2 4">NBRC 103066</strain>
    </source>
</reference>
<reference evidence="3 5" key="2">
    <citation type="submission" date="2020-07" db="EMBL/GenBank/DDBJ databases">
        <title>Sequencing the genomes of 1000 actinobacteria strains.</title>
        <authorList>
            <person name="Klenk H.-P."/>
        </authorList>
    </citation>
    <scope>NUCLEOTIDE SEQUENCE [LARGE SCALE GENOMIC DNA]</scope>
    <source>
        <strain evidence="3 5">DSM 10309</strain>
    </source>
</reference>
<dbReference type="RefSeq" id="WP_146854886.1">
    <property type="nucleotide sequence ID" value="NZ_BAAAHR010000008.1"/>
</dbReference>
<dbReference type="Pfam" id="PF11716">
    <property type="entry name" value="MDMPI_N"/>
    <property type="match status" value="1"/>
</dbReference>
<accession>A0A7W3JJ29</accession>
<protein>
    <recommendedName>
        <fullName evidence="1">Mycothiol-dependent maleylpyruvate isomerase metal-binding domain-containing protein</fullName>
    </recommendedName>
</protein>
<comment type="caution">
    <text evidence="3">The sequence shown here is derived from an EMBL/GenBank/DDBJ whole genome shotgun (WGS) entry which is preliminary data.</text>
</comment>
<evidence type="ECO:0000313" key="3">
    <source>
        <dbReference type="EMBL" id="MBA8813691.1"/>
    </source>
</evidence>
<dbReference type="EMBL" id="JACGWW010000002">
    <property type="protein sequence ID" value="MBA8813691.1"/>
    <property type="molecule type" value="Genomic_DNA"/>
</dbReference>
<dbReference type="InterPro" id="IPR034660">
    <property type="entry name" value="DinB/YfiT-like"/>
</dbReference>
<evidence type="ECO:0000313" key="4">
    <source>
        <dbReference type="Proteomes" id="UP000321154"/>
    </source>
</evidence>
<dbReference type="Proteomes" id="UP000522688">
    <property type="component" value="Unassembled WGS sequence"/>
</dbReference>
<dbReference type="Gene3D" id="1.20.120.450">
    <property type="entry name" value="dinb family like domain"/>
    <property type="match status" value="1"/>
</dbReference>
<dbReference type="EMBL" id="BJUV01000014">
    <property type="protein sequence ID" value="GEK83336.1"/>
    <property type="molecule type" value="Genomic_DNA"/>
</dbReference>
<dbReference type="OrthoDB" id="3292744at2"/>
<gene>
    <name evidence="3" type="ORF">FB463_001940</name>
    <name evidence="2" type="ORF">FFA01_16450</name>
</gene>
<dbReference type="GO" id="GO:0046872">
    <property type="term" value="F:metal ion binding"/>
    <property type="evidence" value="ECO:0007669"/>
    <property type="project" value="InterPro"/>
</dbReference>
<dbReference type="SUPFAM" id="SSF109854">
    <property type="entry name" value="DinB/YfiT-like putative metalloenzymes"/>
    <property type="match status" value="1"/>
</dbReference>